<proteinExistence type="predicted"/>
<dbReference type="SMR" id="A0A194W3Q2"/>
<protein>
    <submittedName>
        <fullName evidence="2">Uncharacterized protein</fullName>
    </submittedName>
</protein>
<dbReference type="EMBL" id="CM003104">
    <property type="protein sequence ID" value="KUI71094.1"/>
    <property type="molecule type" value="Genomic_DNA"/>
</dbReference>
<evidence type="ECO:0000313" key="3">
    <source>
        <dbReference type="Proteomes" id="UP000078559"/>
    </source>
</evidence>
<evidence type="ECO:0000313" key="2">
    <source>
        <dbReference type="EMBL" id="KUI71094.1"/>
    </source>
</evidence>
<dbReference type="OrthoDB" id="47007at2759"/>
<organism evidence="2 3">
    <name type="scientific">Cytospora mali</name>
    <name type="common">Apple Valsa canker fungus</name>
    <name type="synonym">Valsa mali</name>
    <dbReference type="NCBI Taxonomy" id="578113"/>
    <lineage>
        <taxon>Eukaryota</taxon>
        <taxon>Fungi</taxon>
        <taxon>Dikarya</taxon>
        <taxon>Ascomycota</taxon>
        <taxon>Pezizomycotina</taxon>
        <taxon>Sordariomycetes</taxon>
        <taxon>Sordariomycetidae</taxon>
        <taxon>Diaporthales</taxon>
        <taxon>Cytosporaceae</taxon>
        <taxon>Cytospora</taxon>
    </lineage>
</organism>
<sequence length="410" mass="45335">MSSSDVIDISAQPATATWTADNQTFCRLETLKFQIFYEPSTNAAFFKLRAPVTFQTTATKLKRTTAVWLFIAPERIATLALQGEDGSDEAIRKQFGTNAVSLCFNLNRPAALVLPPDVDQDCKEQASCEMIVALQSLARATSFTISANLPGRTVSQAHLLSLCTAASRSSGSSCVESASTSGTLVSSKHAADTTSLYGGKGGRVIEGDSPALLALTGNDASPPPYANVGASPPSMPASWPEKKRRRRASSDAGPDPDRQHLGKGVELRMAFEELKSGLRSELKQDLRRELLVELKAELKHELRAELKDELRTELKDELMSEVMQEVETRIFQRVEQSLQEQADDFETQLYDVRHEVGGTIYSELEDQTYAARQELEDFVKDEMDEAQTRVEDRIIERLQNANMNMTFSDL</sequence>
<accession>A0A194W3Q2</accession>
<evidence type="ECO:0000256" key="1">
    <source>
        <dbReference type="SAM" id="MobiDB-lite"/>
    </source>
</evidence>
<gene>
    <name evidence="2" type="ORF">VM1G_07019</name>
</gene>
<reference evidence="2" key="1">
    <citation type="submission" date="2014-12" db="EMBL/GenBank/DDBJ databases">
        <title>Genome Sequence of Valsa Canker Pathogens Uncovers a Specific Adaption of Colonization on Woody Bark.</title>
        <authorList>
            <person name="Yin Z."/>
            <person name="Liu H."/>
            <person name="Gao X."/>
            <person name="Li Z."/>
            <person name="Song N."/>
            <person name="Ke X."/>
            <person name="Dai Q."/>
            <person name="Wu Y."/>
            <person name="Sun Y."/>
            <person name="Xu J.-R."/>
            <person name="Kang Z.K."/>
            <person name="Wang L."/>
            <person name="Huang L."/>
        </authorList>
    </citation>
    <scope>NUCLEOTIDE SEQUENCE [LARGE SCALE GENOMIC DNA]</scope>
    <source>
        <strain evidence="2">03-8</strain>
    </source>
</reference>
<keyword evidence="3" id="KW-1185">Reference proteome</keyword>
<dbReference type="AlphaFoldDB" id="A0A194W3Q2"/>
<name>A0A194W3Q2_CYTMA</name>
<feature type="compositionally biased region" description="Basic and acidic residues" evidence="1">
    <location>
        <begin position="255"/>
        <end position="264"/>
    </location>
</feature>
<dbReference type="Proteomes" id="UP000078559">
    <property type="component" value="Chromosome 7"/>
</dbReference>
<feature type="region of interest" description="Disordered" evidence="1">
    <location>
        <begin position="223"/>
        <end position="264"/>
    </location>
</feature>